<evidence type="ECO:0000259" key="13">
    <source>
        <dbReference type="Pfam" id="PF07774"/>
    </source>
</evidence>
<dbReference type="PhylomeDB" id="Q552B8"/>
<dbReference type="InterPro" id="IPR026895">
    <property type="entry name" value="EMC1"/>
</dbReference>
<dbReference type="InParanoid" id="Q552B8"/>
<dbReference type="Pfam" id="PF25293">
    <property type="entry name" value="Beta-prop_EMC1_N"/>
    <property type="match status" value="1"/>
</dbReference>
<feature type="domain" description="EMC1 first beta-propeller" evidence="14">
    <location>
        <begin position="21"/>
        <end position="429"/>
    </location>
</feature>
<dbReference type="SMR" id="Q552B8"/>
<keyword evidence="10" id="KW-0325">Glycoprotein</keyword>
<reference evidence="15 16" key="1">
    <citation type="journal article" date="2005" name="Nature">
        <title>The genome of the social amoeba Dictyostelium discoideum.</title>
        <authorList>
            <consortium name="The Dictyostelium discoideum Sequencing Consortium"/>
            <person name="Eichinger L."/>
            <person name="Pachebat J.A."/>
            <person name="Glockner G."/>
            <person name="Rajandream M.A."/>
            <person name="Sucgang R."/>
            <person name="Berriman M."/>
            <person name="Song J."/>
            <person name="Olsen R."/>
            <person name="Szafranski K."/>
            <person name="Xu Q."/>
            <person name="Tunggal B."/>
            <person name="Kummerfeld S."/>
            <person name="Madera M."/>
            <person name="Konfortov B.A."/>
            <person name="Rivero F."/>
            <person name="Bankier A.T."/>
            <person name="Lehmann R."/>
            <person name="Hamlin N."/>
            <person name="Davies R."/>
            <person name="Gaudet P."/>
            <person name="Fey P."/>
            <person name="Pilcher K."/>
            <person name="Chen G."/>
            <person name="Saunders D."/>
            <person name="Sodergren E."/>
            <person name="Davis P."/>
            <person name="Kerhornou A."/>
            <person name="Nie X."/>
            <person name="Hall N."/>
            <person name="Anjard C."/>
            <person name="Hemphill L."/>
            <person name="Bason N."/>
            <person name="Farbrother P."/>
            <person name="Desany B."/>
            <person name="Just E."/>
            <person name="Morio T."/>
            <person name="Rost R."/>
            <person name="Churcher C."/>
            <person name="Cooper J."/>
            <person name="Haydock S."/>
            <person name="van Driessche N."/>
            <person name="Cronin A."/>
            <person name="Goodhead I."/>
            <person name="Muzny D."/>
            <person name="Mourier T."/>
            <person name="Pain A."/>
            <person name="Lu M."/>
            <person name="Harper D."/>
            <person name="Lindsay R."/>
            <person name="Hauser H."/>
            <person name="James K."/>
            <person name="Quiles M."/>
            <person name="Madan Babu M."/>
            <person name="Saito T."/>
            <person name="Buchrieser C."/>
            <person name="Wardroper A."/>
            <person name="Felder M."/>
            <person name="Thangavelu M."/>
            <person name="Johnson D."/>
            <person name="Knights A."/>
            <person name="Loulseged H."/>
            <person name="Mungall K."/>
            <person name="Oliver K."/>
            <person name="Price C."/>
            <person name="Quail M.A."/>
            <person name="Urushihara H."/>
            <person name="Hernandez J."/>
            <person name="Rabbinowitsch E."/>
            <person name="Steffen D."/>
            <person name="Sanders M."/>
            <person name="Ma J."/>
            <person name="Kohara Y."/>
            <person name="Sharp S."/>
            <person name="Simmonds M."/>
            <person name="Spiegler S."/>
            <person name="Tivey A."/>
            <person name="Sugano S."/>
            <person name="White B."/>
            <person name="Walker D."/>
            <person name="Woodward J."/>
            <person name="Winckler T."/>
            <person name="Tanaka Y."/>
            <person name="Shaulsky G."/>
            <person name="Schleicher M."/>
            <person name="Weinstock G."/>
            <person name="Rosenthal A."/>
            <person name="Cox E.C."/>
            <person name="Chisholm R.L."/>
            <person name="Gibbs R."/>
            <person name="Loomis W.F."/>
            <person name="Platzer M."/>
            <person name="Kay R.R."/>
            <person name="Williams J."/>
            <person name="Dear P.H."/>
            <person name="Noegel A.A."/>
            <person name="Barrell B."/>
            <person name="Kuspa A."/>
        </authorList>
    </citation>
    <scope>NUCLEOTIDE SEQUENCE [LARGE SCALE GENOMIC DNA]</scope>
    <source>
        <strain evidence="15 16">AX4</strain>
    </source>
</reference>
<dbReference type="FunCoup" id="Q552B8">
    <property type="interactions" value="479"/>
</dbReference>
<evidence type="ECO:0000256" key="10">
    <source>
        <dbReference type="ARBA" id="ARBA00023180"/>
    </source>
</evidence>
<keyword evidence="9 11" id="KW-0472">Membrane</keyword>
<evidence type="ECO:0000259" key="14">
    <source>
        <dbReference type="Pfam" id="PF25293"/>
    </source>
</evidence>
<evidence type="ECO:0000256" key="6">
    <source>
        <dbReference type="ARBA" id="ARBA00022729"/>
    </source>
</evidence>
<dbReference type="EMBL" id="AAFI02000014">
    <property type="protein sequence ID" value="EAL69421.1"/>
    <property type="molecule type" value="Genomic_DNA"/>
</dbReference>
<feature type="transmembrane region" description="Helical" evidence="11">
    <location>
        <begin position="957"/>
        <end position="976"/>
    </location>
</feature>
<dbReference type="SUPFAM" id="SSF50998">
    <property type="entry name" value="Quinoprotein alcohol dehydrogenase-like"/>
    <property type="match status" value="2"/>
</dbReference>
<dbReference type="STRING" id="44689.Q552B8"/>
<sequence length="990" mass="112178">MNKILSIFYVFSLFVFVVFGIYEEEIGKRDWSIRNIGQYENSLYFPYDDTILVHSKLLNKLDNTEDTTTTTTTTTSHVISLLNSSNGVQRWRQLLPIQEQTFQTLTFNSFDNDCIYWNRNNGELLWSYDTSLAVEGNCNIADIINKDGIIRILCDQAILFIKREKQVIILSNINIDNGIELKSLNLQNLYSISNNSDQIKFIEFDSKFKILTTTNNKIQKLSNPIQSNQLIINENHLINKQILVILTKSFNLDIININNINNNEESKIFNTNLNKILPKDNEQQDLEIKSISSISNNNQFIIILSNGNHLLVEFNIENNSLEIVKSIKRTNIIKTSSTATATTSSSSSMNLLIYLISGNEIEDGEYSIEVVNGGLIGSEKLSSISKRFNGFIEKVTSFNGYILISMSDWSIHMFKLNGAVVESLWSREESLSFILSTEIIDYPLPDISKLAQLQYEFNETDGFFTHFSKRISTQISDIFGLTTTTATTTTTTTTTEENEQIKKIIIVTTKSGKVLGLNSKDGSVLWSILYLNFNDKLNVMKVYITKKTVYESPEVAIIFPLLNQEPKSLISFINPLDGKERSYRIINHKLLHTNVLSQWSDPITHAQMMYWVINYPVDHPSPMVTLYPWNDKTRKQWSRLKQYYFYLIDKDQSEIKGYGIESLADGKHGGIKSIPTWNIKFNNAKIIATSSMNPHEIIQSPAIILGNRDLLPKYINRNMITIATLDDQSSVGAAASAVSVLTITLVDSITGEIIKSFKHQHSSNKISLVQTENSVVYSHYDIMSQTQLISSIDIFERNIDWKTETVSSFNSTTATLSGQLSDQLIIKHKSFVFAHGLIKTLSLSITDRGITSKHILVGLTNGQILPIDKKFINARRPYPSEVTPNDAEEQLIPYKPILQFPPWLFTTYNSTVQGLTTITSTGTDLESTSLVFAYGQPDVFCVLITPSLPYDILSDQFNHISLIVTSLTLLILAFVAKNYKNSLLLSKKWK</sequence>
<evidence type="ECO:0000256" key="4">
    <source>
        <dbReference type="ARBA" id="ARBA00020824"/>
    </source>
</evidence>
<dbReference type="Proteomes" id="UP000002195">
    <property type="component" value="Unassembled WGS sequence"/>
</dbReference>
<dbReference type="InterPro" id="IPR011047">
    <property type="entry name" value="Quinoprotein_ADH-like_sf"/>
</dbReference>
<keyword evidence="5 11" id="KW-0812">Transmembrane</keyword>
<dbReference type="RefSeq" id="XP_643310.1">
    <property type="nucleotide sequence ID" value="XM_638218.1"/>
</dbReference>
<evidence type="ECO:0000256" key="9">
    <source>
        <dbReference type="ARBA" id="ARBA00023136"/>
    </source>
</evidence>
<evidence type="ECO:0000313" key="16">
    <source>
        <dbReference type="Proteomes" id="UP000002195"/>
    </source>
</evidence>
<dbReference type="PaxDb" id="44689-DDB0217764"/>
<evidence type="ECO:0000256" key="2">
    <source>
        <dbReference type="ARBA" id="ARBA00007904"/>
    </source>
</evidence>
<dbReference type="PANTHER" id="PTHR21573">
    <property type="entry name" value="ER MEMBRANE PROTEIN COMPLEX SUBUNIT 1"/>
    <property type="match status" value="1"/>
</dbReference>
<evidence type="ECO:0000256" key="3">
    <source>
        <dbReference type="ARBA" id="ARBA00011276"/>
    </source>
</evidence>
<evidence type="ECO:0000256" key="1">
    <source>
        <dbReference type="ARBA" id="ARBA00004115"/>
    </source>
</evidence>
<organism evidence="15 16">
    <name type="scientific">Dictyostelium discoideum</name>
    <name type="common">Social amoeba</name>
    <dbReference type="NCBI Taxonomy" id="44689"/>
    <lineage>
        <taxon>Eukaryota</taxon>
        <taxon>Amoebozoa</taxon>
        <taxon>Evosea</taxon>
        <taxon>Eumycetozoa</taxon>
        <taxon>Dictyostelia</taxon>
        <taxon>Dictyosteliales</taxon>
        <taxon>Dictyosteliaceae</taxon>
        <taxon>Dictyostelium</taxon>
    </lineage>
</organism>
<evidence type="ECO:0000313" key="15">
    <source>
        <dbReference type="EMBL" id="EAL69421.1"/>
    </source>
</evidence>
<protein>
    <recommendedName>
        <fullName evidence="4">ER membrane protein complex subunit 1</fullName>
    </recommendedName>
</protein>
<feature type="signal peptide" evidence="12">
    <location>
        <begin position="1"/>
        <end position="20"/>
    </location>
</feature>
<evidence type="ECO:0000256" key="7">
    <source>
        <dbReference type="ARBA" id="ARBA00022824"/>
    </source>
</evidence>
<feature type="domain" description="ER membrane protein complex subunit 1 C-terminal" evidence="13">
    <location>
        <begin position="771"/>
        <end position="989"/>
    </location>
</feature>
<proteinExistence type="inferred from homology"/>
<dbReference type="dictyBase" id="DDB_G0276243"/>
<dbReference type="PANTHER" id="PTHR21573:SF0">
    <property type="entry name" value="ER MEMBRANE PROTEIN COMPLEX SUBUNIT 1"/>
    <property type="match status" value="1"/>
</dbReference>
<dbReference type="GO" id="GO:0072546">
    <property type="term" value="C:EMC complex"/>
    <property type="evidence" value="ECO:0000318"/>
    <property type="project" value="GO_Central"/>
</dbReference>
<comment type="similarity">
    <text evidence="2">Belongs to the EMC1 family.</text>
</comment>
<keyword evidence="6 12" id="KW-0732">Signal</keyword>
<comment type="caution">
    <text evidence="15">The sequence shown here is derived from an EMBL/GenBank/DDBJ whole genome shotgun (WGS) entry which is preliminary data.</text>
</comment>
<dbReference type="Pfam" id="PF07774">
    <property type="entry name" value="EMC1_C"/>
    <property type="match status" value="1"/>
</dbReference>
<evidence type="ECO:0000256" key="11">
    <source>
        <dbReference type="SAM" id="Phobius"/>
    </source>
</evidence>
<evidence type="ECO:0000256" key="8">
    <source>
        <dbReference type="ARBA" id="ARBA00022989"/>
    </source>
</evidence>
<dbReference type="HOGENOM" id="CLU_005034_2_0_1"/>
<evidence type="ECO:0000256" key="12">
    <source>
        <dbReference type="SAM" id="SignalP"/>
    </source>
</evidence>
<dbReference type="VEuPathDB" id="AmoebaDB:DDB_G0276243"/>
<dbReference type="KEGG" id="ddi:DDB_G0276243"/>
<dbReference type="AlphaFoldDB" id="Q552B8"/>
<dbReference type="OMA" id="RITMQIC"/>
<dbReference type="GeneID" id="8620356"/>
<evidence type="ECO:0000256" key="5">
    <source>
        <dbReference type="ARBA" id="ARBA00022692"/>
    </source>
</evidence>
<comment type="subcellular location">
    <subcellularLocation>
        <location evidence="1">Endoplasmic reticulum membrane</location>
        <topology evidence="1">Single-pass type I membrane protein</topology>
    </subcellularLocation>
</comment>
<keyword evidence="8 11" id="KW-1133">Transmembrane helix</keyword>
<gene>
    <name evidence="15" type="ORF">DDB_G0276243</name>
</gene>
<keyword evidence="7" id="KW-0256">Endoplasmic reticulum</keyword>
<dbReference type="eggNOG" id="KOG2103">
    <property type="taxonomic scope" value="Eukaryota"/>
</dbReference>
<comment type="subunit">
    <text evidence="3">Component of the ER membrane protein complex (EMC).</text>
</comment>
<name>Q552B8_DICDI</name>
<dbReference type="InterPro" id="IPR058545">
    <property type="entry name" value="Beta-prop_EMC1_1st"/>
</dbReference>
<keyword evidence="16" id="KW-1185">Reference proteome</keyword>
<feature type="chain" id="PRO_5004250064" description="ER membrane protein complex subunit 1" evidence="12">
    <location>
        <begin position="21"/>
        <end position="990"/>
    </location>
</feature>
<dbReference type="InterPro" id="IPR011678">
    <property type="entry name" value="EMC1_C"/>
</dbReference>
<accession>Q552B8</accession>